<dbReference type="Proteomes" id="UP001596513">
    <property type="component" value="Unassembled WGS sequence"/>
</dbReference>
<dbReference type="EMBL" id="JBHTEK010000001">
    <property type="protein sequence ID" value="MFC7669343.1"/>
    <property type="molecule type" value="Genomic_DNA"/>
</dbReference>
<dbReference type="RefSeq" id="WP_380206182.1">
    <property type="nucleotide sequence ID" value="NZ_JBHTEK010000001.1"/>
</dbReference>
<evidence type="ECO:0000313" key="1">
    <source>
        <dbReference type="EMBL" id="MFC7669343.1"/>
    </source>
</evidence>
<protein>
    <submittedName>
        <fullName evidence="1">Uncharacterized protein</fullName>
    </submittedName>
</protein>
<gene>
    <name evidence="1" type="ORF">ACFQT0_19760</name>
</gene>
<reference evidence="2" key="1">
    <citation type="journal article" date="2019" name="Int. J. Syst. Evol. Microbiol.">
        <title>The Global Catalogue of Microorganisms (GCM) 10K type strain sequencing project: providing services to taxonomists for standard genome sequencing and annotation.</title>
        <authorList>
            <consortium name="The Broad Institute Genomics Platform"/>
            <consortium name="The Broad Institute Genome Sequencing Center for Infectious Disease"/>
            <person name="Wu L."/>
            <person name="Ma J."/>
        </authorList>
    </citation>
    <scope>NUCLEOTIDE SEQUENCE [LARGE SCALE GENOMIC DNA]</scope>
    <source>
        <strain evidence="2">JCM 19635</strain>
    </source>
</reference>
<name>A0ABW2U762_9BACT</name>
<organism evidence="1 2">
    <name type="scientific">Hymenobacter humi</name>
    <dbReference type="NCBI Taxonomy" id="1411620"/>
    <lineage>
        <taxon>Bacteria</taxon>
        <taxon>Pseudomonadati</taxon>
        <taxon>Bacteroidota</taxon>
        <taxon>Cytophagia</taxon>
        <taxon>Cytophagales</taxon>
        <taxon>Hymenobacteraceae</taxon>
        <taxon>Hymenobacter</taxon>
    </lineage>
</organism>
<accession>A0ABW2U762</accession>
<comment type="caution">
    <text evidence="1">The sequence shown here is derived from an EMBL/GenBank/DDBJ whole genome shotgun (WGS) entry which is preliminary data.</text>
</comment>
<proteinExistence type="predicted"/>
<evidence type="ECO:0000313" key="2">
    <source>
        <dbReference type="Proteomes" id="UP001596513"/>
    </source>
</evidence>
<sequence length="114" mass="12623">MCAIASLLDFLQETGTLTGYAPSGLPIYSDYHLCHDPEERLNINGHWQDGLVPALGLAPAEQEQFARFFKLIETLKSAQGSDGRDAFRIPLDQASADPEYRQARPDIFCRLPGS</sequence>
<keyword evidence="2" id="KW-1185">Reference proteome</keyword>